<evidence type="ECO:0000313" key="1">
    <source>
        <dbReference type="EnsemblPlants" id="OMERI03G03040.1"/>
    </source>
</evidence>
<reference evidence="1" key="2">
    <citation type="submission" date="2018-05" db="EMBL/GenBank/DDBJ databases">
        <title>OmerRS3 (Oryza meridionalis Reference Sequence Version 3).</title>
        <authorList>
            <person name="Zhang J."/>
            <person name="Kudrna D."/>
            <person name="Lee S."/>
            <person name="Talag J."/>
            <person name="Welchert J."/>
            <person name="Wing R.A."/>
        </authorList>
    </citation>
    <scope>NUCLEOTIDE SEQUENCE [LARGE SCALE GENOMIC DNA]</scope>
    <source>
        <strain evidence="1">cv. OR44</strain>
    </source>
</reference>
<reference evidence="1" key="1">
    <citation type="submission" date="2015-04" db="UniProtKB">
        <authorList>
            <consortium name="EnsemblPlants"/>
        </authorList>
    </citation>
    <scope>IDENTIFICATION</scope>
</reference>
<dbReference type="InterPro" id="IPR021916">
    <property type="entry name" value="DUF3527"/>
</dbReference>
<accession>A0A0E0CUY7</accession>
<dbReference type="EnsemblPlants" id="OMERI03G03040.1">
    <property type="protein sequence ID" value="OMERI03G03040.1"/>
    <property type="gene ID" value="OMERI03G03040"/>
</dbReference>
<dbReference type="Proteomes" id="UP000008021">
    <property type="component" value="Chromosome 3"/>
</dbReference>
<dbReference type="eggNOG" id="ENOG502QSDE">
    <property type="taxonomic scope" value="Eukaryota"/>
</dbReference>
<sequence length="619" mass="67775">MAVSVAPVEAPRNRRATGDQGLVSRRVVEFPLPELKMELVYLERRNGFDEDSTSPEFSGRSAIDHQQLSIATPEVQSDLGQTIYKQPLPSDEKKSRSCQSCHKSPCSCRSEVFHSDLYPTLPAKMMILEFLIRSLRHPRRTHNVSDLDDMISNGASTGSVVLGPSEKMMLDSLHSLVDAKTRPKSPSFFHSGTKMRKARSKSHIITQSEILKLISPETWEISSPGASPLKKSTAELSMHEKMVSSDTPSMSSNQPVLSSCPSSLSAGLLQCIWKDGLPHFELSLDNPMAVYTANPTKAHGNDKPLDYVYLFHSGEQGRKYWLGNSSNVSRLVGKMKVSSSLVLNSDKSTSMETDFVLYGSPDDYLRQMQSSYGVTKGKGLAKRVADIMKASNLNSSPKHVWKFGKSSFQQIDEMTEIPEGEQCSAKESVLKNLVADDLPTNQEIAAIVVRKQRRERRKSPVLGGWGLKFLEKAGATHPGSTEDGDVQNKKNNVGSVCAILPRGYHGGAASKNGSPASLIGRWRSGGRCDCGGWDIGCPIRVLQNDGCGTSPHAESQSQDGKSIELSVKGAKKNGPMFRLVNITDDLHIIYFDSSLSPLQCFSAGIAIIHSQAPHLYPKL</sequence>
<dbReference type="Pfam" id="PF12043">
    <property type="entry name" value="DUF3527"/>
    <property type="match status" value="1"/>
</dbReference>
<evidence type="ECO:0000313" key="2">
    <source>
        <dbReference type="Proteomes" id="UP000008021"/>
    </source>
</evidence>
<dbReference type="PANTHER" id="PTHR31390:SF2">
    <property type="entry name" value="EXPRESSED PROTEIN"/>
    <property type="match status" value="1"/>
</dbReference>
<dbReference type="Gramene" id="OMERI03G03040.1">
    <property type="protein sequence ID" value="OMERI03G03040.1"/>
    <property type="gene ID" value="OMERI03G03040"/>
</dbReference>
<proteinExistence type="predicted"/>
<protein>
    <submittedName>
        <fullName evidence="1">Uncharacterized protein</fullName>
    </submittedName>
</protein>
<dbReference type="PANTHER" id="PTHR31390">
    <property type="entry name" value="EXPRESSED PROTEIN"/>
    <property type="match status" value="1"/>
</dbReference>
<organism evidence="1">
    <name type="scientific">Oryza meridionalis</name>
    <dbReference type="NCBI Taxonomy" id="40149"/>
    <lineage>
        <taxon>Eukaryota</taxon>
        <taxon>Viridiplantae</taxon>
        <taxon>Streptophyta</taxon>
        <taxon>Embryophyta</taxon>
        <taxon>Tracheophyta</taxon>
        <taxon>Spermatophyta</taxon>
        <taxon>Magnoliopsida</taxon>
        <taxon>Liliopsida</taxon>
        <taxon>Poales</taxon>
        <taxon>Poaceae</taxon>
        <taxon>BOP clade</taxon>
        <taxon>Oryzoideae</taxon>
        <taxon>Oryzeae</taxon>
        <taxon>Oryzinae</taxon>
        <taxon>Oryza</taxon>
    </lineage>
</organism>
<dbReference type="HOGENOM" id="CLU_029308_0_0_1"/>
<dbReference type="AlphaFoldDB" id="A0A0E0CUY7"/>
<dbReference type="STRING" id="40149.A0A0E0CUY7"/>
<name>A0A0E0CUY7_9ORYZ</name>
<keyword evidence="2" id="KW-1185">Reference proteome</keyword>